<keyword evidence="3" id="KW-1185">Reference proteome</keyword>
<gene>
    <name evidence="2" type="ORF">H7I41_01205</name>
</gene>
<protein>
    <recommendedName>
        <fullName evidence="4">PASTA domain-containing protein</fullName>
    </recommendedName>
</protein>
<evidence type="ECO:0000313" key="2">
    <source>
        <dbReference type="EMBL" id="MCV7168531.1"/>
    </source>
</evidence>
<accession>A0A9X2YJV2</accession>
<dbReference type="EMBL" id="JACKSJ010000016">
    <property type="protein sequence ID" value="MCV7168531.1"/>
    <property type="molecule type" value="Genomic_DNA"/>
</dbReference>
<dbReference type="AlphaFoldDB" id="A0A9X2YJV2"/>
<comment type="caution">
    <text evidence="2">The sequence shown here is derived from an EMBL/GenBank/DDBJ whole genome shotgun (WGS) entry which is preliminary data.</text>
</comment>
<feature type="signal peptide" evidence="1">
    <location>
        <begin position="1"/>
        <end position="27"/>
    </location>
</feature>
<sequence length="97" mass="9829">MNKFAVATITAGAMASMTLALTATATAAPTGWSDAEQTVETLQSSGYRVQVNRSGTAPLSECTVDSVRRGPAAIGPNVGPPSDTRNMAVTVVVNASC</sequence>
<organism evidence="2 3">
    <name type="scientific">[Mycobacterium] manitobense</name>
    <dbReference type="NCBI Taxonomy" id="190147"/>
    <lineage>
        <taxon>Bacteria</taxon>
        <taxon>Bacillati</taxon>
        <taxon>Actinomycetota</taxon>
        <taxon>Actinomycetes</taxon>
        <taxon>Mycobacteriales</taxon>
        <taxon>Mycobacteriaceae</taxon>
        <taxon>Mycolicibacterium</taxon>
    </lineage>
</organism>
<reference evidence="2" key="1">
    <citation type="submission" date="2020-07" db="EMBL/GenBank/DDBJ databases">
        <authorList>
            <person name="Pettersson B.M.F."/>
            <person name="Behra P.R.K."/>
            <person name="Ramesh M."/>
            <person name="Das S."/>
            <person name="Dasgupta S."/>
            <person name="Kirsebom L.A."/>
        </authorList>
    </citation>
    <scope>NUCLEOTIDE SEQUENCE</scope>
    <source>
        <strain evidence="2">DSM 44615</strain>
    </source>
</reference>
<name>A0A9X2YJV2_9MYCO</name>
<evidence type="ECO:0008006" key="4">
    <source>
        <dbReference type="Google" id="ProtNLM"/>
    </source>
</evidence>
<dbReference type="Proteomes" id="UP001140293">
    <property type="component" value="Unassembled WGS sequence"/>
</dbReference>
<dbReference type="RefSeq" id="WP_264010725.1">
    <property type="nucleotide sequence ID" value="NZ_JACKSJ010000016.1"/>
</dbReference>
<keyword evidence="1" id="KW-0732">Signal</keyword>
<reference evidence="2" key="2">
    <citation type="journal article" date="2022" name="BMC Genomics">
        <title>Comparative genome analysis of mycobacteria focusing on tRNA and non-coding RNA.</title>
        <authorList>
            <person name="Behra P.R.K."/>
            <person name="Pettersson B.M.F."/>
            <person name="Ramesh M."/>
            <person name="Das S."/>
            <person name="Dasgupta S."/>
            <person name="Kirsebom L.A."/>
        </authorList>
    </citation>
    <scope>NUCLEOTIDE SEQUENCE</scope>
    <source>
        <strain evidence="2">DSM 44615</strain>
    </source>
</reference>
<proteinExistence type="predicted"/>
<evidence type="ECO:0000256" key="1">
    <source>
        <dbReference type="SAM" id="SignalP"/>
    </source>
</evidence>
<feature type="chain" id="PRO_5040805826" description="PASTA domain-containing protein" evidence="1">
    <location>
        <begin position="28"/>
        <end position="97"/>
    </location>
</feature>
<evidence type="ECO:0000313" key="3">
    <source>
        <dbReference type="Proteomes" id="UP001140293"/>
    </source>
</evidence>